<keyword evidence="2" id="KW-0732">Signal</keyword>
<evidence type="ECO:0000313" key="3">
    <source>
        <dbReference type="EMBL" id="MBW48229.1"/>
    </source>
</evidence>
<evidence type="ECO:0000256" key="2">
    <source>
        <dbReference type="SAM" id="SignalP"/>
    </source>
</evidence>
<feature type="chain" id="PRO_5014837541" evidence="2">
    <location>
        <begin position="17"/>
        <end position="178"/>
    </location>
</feature>
<dbReference type="AlphaFoldDB" id="A0A2M4B598"/>
<protein>
    <submittedName>
        <fullName evidence="3">Putative secreted protein</fullName>
    </submittedName>
</protein>
<proteinExistence type="predicted"/>
<sequence length="178" mass="18742">MSLLLLLLLQPITAGGRDGWYTWFVVHARGGSATRLHYATGAPKRRSTIRIGGTVIQDVIVVSAGGGVVAIGNARQCSGGGGGAGAHPRPTLRLNRLQWVALVDAGHPVVPAFFEHLAYLAGAQAGREAGRIEALGQLTDGATNAGRTAATGGRCRRRGRRRCRGRGTPIARGDHRRR</sequence>
<feature type="compositionally biased region" description="Basic residues" evidence="1">
    <location>
        <begin position="154"/>
        <end position="165"/>
    </location>
</feature>
<feature type="region of interest" description="Disordered" evidence="1">
    <location>
        <begin position="145"/>
        <end position="178"/>
    </location>
</feature>
<evidence type="ECO:0000256" key="1">
    <source>
        <dbReference type="SAM" id="MobiDB-lite"/>
    </source>
</evidence>
<reference evidence="3" key="1">
    <citation type="submission" date="2018-01" db="EMBL/GenBank/DDBJ databases">
        <title>An insight into the sialome of Amazonian anophelines.</title>
        <authorList>
            <person name="Ribeiro J.M."/>
            <person name="Scarpassa V."/>
            <person name="Calvo E."/>
        </authorList>
    </citation>
    <scope>NUCLEOTIDE SEQUENCE</scope>
    <source>
        <tissue evidence="3">Salivary glands</tissue>
    </source>
</reference>
<organism evidence="3">
    <name type="scientific">Anopheles triannulatus</name>
    <dbReference type="NCBI Taxonomy" id="58253"/>
    <lineage>
        <taxon>Eukaryota</taxon>
        <taxon>Metazoa</taxon>
        <taxon>Ecdysozoa</taxon>
        <taxon>Arthropoda</taxon>
        <taxon>Hexapoda</taxon>
        <taxon>Insecta</taxon>
        <taxon>Pterygota</taxon>
        <taxon>Neoptera</taxon>
        <taxon>Endopterygota</taxon>
        <taxon>Diptera</taxon>
        <taxon>Nematocera</taxon>
        <taxon>Culicoidea</taxon>
        <taxon>Culicidae</taxon>
        <taxon>Anophelinae</taxon>
        <taxon>Anopheles</taxon>
    </lineage>
</organism>
<accession>A0A2M4B598</accession>
<dbReference type="EMBL" id="GGFK01014908">
    <property type="protein sequence ID" value="MBW48229.1"/>
    <property type="molecule type" value="Transcribed_RNA"/>
</dbReference>
<name>A0A2M4B598_9DIPT</name>
<feature type="signal peptide" evidence="2">
    <location>
        <begin position="1"/>
        <end position="16"/>
    </location>
</feature>